<proteinExistence type="predicted"/>
<reference evidence="2" key="1">
    <citation type="submission" date="2016-10" db="EMBL/GenBank/DDBJ databases">
        <authorList>
            <person name="Varghese N."/>
            <person name="Submissions S."/>
        </authorList>
    </citation>
    <scope>NUCLEOTIDE SEQUENCE [LARGE SCALE GENOMIC DNA]</scope>
    <source>
        <strain evidence="2">DSM 25329</strain>
    </source>
</reference>
<evidence type="ECO:0000313" key="1">
    <source>
        <dbReference type="EMBL" id="SDD82513.1"/>
    </source>
</evidence>
<protein>
    <submittedName>
        <fullName evidence="1">Transcriptional regulator, AbiEi antitoxin, Type IV TA system</fullName>
    </submittedName>
</protein>
<name>A0A1G6XXW0_9BACT</name>
<keyword evidence="2" id="KW-1185">Reference proteome</keyword>
<evidence type="ECO:0000313" key="2">
    <source>
        <dbReference type="Proteomes" id="UP000198748"/>
    </source>
</evidence>
<dbReference type="InterPro" id="IPR045738">
    <property type="entry name" value="DUF6088"/>
</dbReference>
<accession>A0A1G6XXW0</accession>
<dbReference type="Pfam" id="PF19570">
    <property type="entry name" value="DUF6088"/>
    <property type="match status" value="1"/>
</dbReference>
<dbReference type="STRING" id="659014.SAMN04487996_102281"/>
<organism evidence="1 2">
    <name type="scientific">Dyadobacter soli</name>
    <dbReference type="NCBI Taxonomy" id="659014"/>
    <lineage>
        <taxon>Bacteria</taxon>
        <taxon>Pseudomonadati</taxon>
        <taxon>Bacteroidota</taxon>
        <taxon>Cytophagia</taxon>
        <taxon>Cytophagales</taxon>
        <taxon>Spirosomataceae</taxon>
        <taxon>Dyadobacter</taxon>
    </lineage>
</organism>
<gene>
    <name evidence="1" type="ORF">SAMN04487996_102281</name>
</gene>
<sequence>MKTKRGRVFLTSEFSDLGEDTATRKALSRLVQEGVLERVAQGVYVYPETDPDFGVLHPSAEEVVEHIVRRDRIRIIPTEAAALSYVGLSTQVPVNLVYLTDGGSRKLKIGKQIVKFKATTPKRVAFKSRVTMLVVQALRDIGKGRVTDKHLRHVKALLQNEDAKIVRHDLQLAPAWIARLLK</sequence>
<dbReference type="Proteomes" id="UP000198748">
    <property type="component" value="Unassembled WGS sequence"/>
</dbReference>
<dbReference type="EMBL" id="FNAN01000002">
    <property type="protein sequence ID" value="SDD82513.1"/>
    <property type="molecule type" value="Genomic_DNA"/>
</dbReference>
<dbReference type="AlphaFoldDB" id="A0A1G6XXW0"/>